<evidence type="ECO:0000259" key="3">
    <source>
        <dbReference type="Pfam" id="PF00149"/>
    </source>
</evidence>
<dbReference type="InterPro" id="IPR004843">
    <property type="entry name" value="Calcineurin-like_PHP"/>
</dbReference>
<dbReference type="EC" id="3.1.-.-" evidence="4"/>
<organism evidence="4 5">
    <name type="scientific">Roseomonas mucosa</name>
    <dbReference type="NCBI Taxonomy" id="207340"/>
    <lineage>
        <taxon>Bacteria</taxon>
        <taxon>Pseudomonadati</taxon>
        <taxon>Pseudomonadota</taxon>
        <taxon>Alphaproteobacteria</taxon>
        <taxon>Acetobacterales</taxon>
        <taxon>Roseomonadaceae</taxon>
        <taxon>Roseomonas</taxon>
    </lineage>
</organism>
<evidence type="ECO:0000256" key="2">
    <source>
        <dbReference type="ARBA" id="ARBA00022801"/>
    </source>
</evidence>
<dbReference type="GO" id="GO:0008758">
    <property type="term" value="F:UDP-2,3-diacylglucosamine hydrolase activity"/>
    <property type="evidence" value="ECO:0007669"/>
    <property type="project" value="TreeGrafter"/>
</dbReference>
<gene>
    <name evidence="4" type="ORF">NCTC13291_00163</name>
</gene>
<dbReference type="InterPro" id="IPR051158">
    <property type="entry name" value="Metallophosphoesterase_sf"/>
</dbReference>
<proteinExistence type="predicted"/>
<dbReference type="EMBL" id="UGVN01000001">
    <property type="protein sequence ID" value="SUE37472.1"/>
    <property type="molecule type" value="Genomic_DNA"/>
</dbReference>
<dbReference type="Gene3D" id="3.60.21.10">
    <property type="match status" value="1"/>
</dbReference>
<keyword evidence="1" id="KW-0479">Metal-binding</keyword>
<keyword evidence="2 4" id="KW-0378">Hydrolase</keyword>
<name>A0A379MUW6_9PROT</name>
<protein>
    <submittedName>
        <fullName evidence="4">Uncharacterized metallophosphoesterase Cj0846</fullName>
        <ecNumber evidence="4">3.1.-.-</ecNumber>
    </submittedName>
</protein>
<evidence type="ECO:0000313" key="5">
    <source>
        <dbReference type="Proteomes" id="UP000254919"/>
    </source>
</evidence>
<dbReference type="OrthoDB" id="9780884at2"/>
<dbReference type="SUPFAM" id="SSF56300">
    <property type="entry name" value="Metallo-dependent phosphatases"/>
    <property type="match status" value="1"/>
</dbReference>
<dbReference type="InterPro" id="IPR029052">
    <property type="entry name" value="Metallo-depent_PP-like"/>
</dbReference>
<dbReference type="GO" id="GO:0009245">
    <property type="term" value="P:lipid A biosynthetic process"/>
    <property type="evidence" value="ECO:0007669"/>
    <property type="project" value="TreeGrafter"/>
</dbReference>
<accession>A0A379MUW6</accession>
<dbReference type="PANTHER" id="PTHR31302:SF31">
    <property type="entry name" value="PHOSPHODIESTERASE YAEI"/>
    <property type="match status" value="1"/>
</dbReference>
<dbReference type="Proteomes" id="UP000254919">
    <property type="component" value="Unassembled WGS sequence"/>
</dbReference>
<sequence>MDAAGSPVPEAGMSLLTRRNLLAAGATLLATGASGSAYAMVIEPGFRLIVQEYRIPMASWGDRPELLICATADLHSGDPWMPLSRVERIVDLANRLQPDLHVVLGDLPGALRGRFRRAFPAPPPEETAWRLGRLEAPLGVFAVTGNHDWWDDREAVLNRQGPPRSARAMSEAGLRLLSNEATRLPLGPPGRDGGVWLSGIDSQQAFWPLMHWEGADDLPAALAPLALDDAPAILLAHEPDIFPHVPARVGLTLSGHTHGGQIRILGYSPIVPSRYGRRYAYGLVEEEGRRLVVSGGLGCSRYPVRFGVPPELTLVRLGPPGKA</sequence>
<dbReference type="Pfam" id="PF00149">
    <property type="entry name" value="Metallophos"/>
    <property type="match status" value="1"/>
</dbReference>
<dbReference type="PANTHER" id="PTHR31302">
    <property type="entry name" value="TRANSMEMBRANE PROTEIN WITH METALLOPHOSPHOESTERASE DOMAIN-RELATED"/>
    <property type="match status" value="1"/>
</dbReference>
<evidence type="ECO:0000313" key="4">
    <source>
        <dbReference type="EMBL" id="SUE37472.1"/>
    </source>
</evidence>
<dbReference type="GO" id="GO:0016020">
    <property type="term" value="C:membrane"/>
    <property type="evidence" value="ECO:0007669"/>
    <property type="project" value="GOC"/>
</dbReference>
<dbReference type="GO" id="GO:0046872">
    <property type="term" value="F:metal ion binding"/>
    <property type="evidence" value="ECO:0007669"/>
    <property type="project" value="UniProtKB-KW"/>
</dbReference>
<feature type="domain" description="Calcineurin-like phosphoesterase" evidence="3">
    <location>
        <begin position="68"/>
        <end position="258"/>
    </location>
</feature>
<evidence type="ECO:0000256" key="1">
    <source>
        <dbReference type="ARBA" id="ARBA00022723"/>
    </source>
</evidence>
<dbReference type="AlphaFoldDB" id="A0A379MUW6"/>
<reference evidence="4 5" key="1">
    <citation type="submission" date="2018-06" db="EMBL/GenBank/DDBJ databases">
        <authorList>
            <consortium name="Pathogen Informatics"/>
            <person name="Doyle S."/>
        </authorList>
    </citation>
    <scope>NUCLEOTIDE SEQUENCE [LARGE SCALE GENOMIC DNA]</scope>
    <source>
        <strain evidence="4 5">NCTC13291</strain>
    </source>
</reference>